<accession>A0A5A7SFI8</accession>
<name>A0A5A7SFI8_9NOCA</name>
<sequence>MALLSHQQVSHHRPAPGRVARFGITWLAGVMAYVALFVVLYPVLEVYSANVVAGASAALLVLAVNPAHRTGGQRLQDVLLVGVGLAVTSDALLILHEWMPDTSMRAEVLTMSVVNLVVVVALDLRLRVTANSGPAQ</sequence>
<dbReference type="Proteomes" id="UP000322244">
    <property type="component" value="Unassembled WGS sequence"/>
</dbReference>
<keyword evidence="1" id="KW-0472">Membrane</keyword>
<feature type="transmembrane region" description="Helical" evidence="1">
    <location>
        <begin position="78"/>
        <end position="96"/>
    </location>
</feature>
<dbReference type="RefSeq" id="WP_149429792.1">
    <property type="nucleotide sequence ID" value="NZ_VLNY01000003.1"/>
</dbReference>
<feature type="transmembrane region" description="Helical" evidence="1">
    <location>
        <begin position="20"/>
        <end position="41"/>
    </location>
</feature>
<reference evidence="2 3" key="1">
    <citation type="submission" date="2019-07" db="EMBL/GenBank/DDBJ databases">
        <title>Rhodococcus cavernicolus sp. nov., isolated from a cave.</title>
        <authorList>
            <person name="Lee S.D."/>
        </authorList>
    </citation>
    <scope>NUCLEOTIDE SEQUENCE [LARGE SCALE GENOMIC DNA]</scope>
    <source>
        <strain evidence="2 3">C1-24</strain>
    </source>
</reference>
<gene>
    <name evidence="2" type="ORF">FOY51_08560</name>
</gene>
<evidence type="ECO:0000256" key="1">
    <source>
        <dbReference type="SAM" id="Phobius"/>
    </source>
</evidence>
<evidence type="ECO:0000313" key="2">
    <source>
        <dbReference type="EMBL" id="KAA0023447.1"/>
    </source>
</evidence>
<evidence type="ECO:0000313" key="3">
    <source>
        <dbReference type="Proteomes" id="UP000322244"/>
    </source>
</evidence>
<keyword evidence="3" id="KW-1185">Reference proteome</keyword>
<organism evidence="2 3">
    <name type="scientific">Antrihabitans cavernicola</name>
    <dbReference type="NCBI Taxonomy" id="2495913"/>
    <lineage>
        <taxon>Bacteria</taxon>
        <taxon>Bacillati</taxon>
        <taxon>Actinomycetota</taxon>
        <taxon>Actinomycetes</taxon>
        <taxon>Mycobacteriales</taxon>
        <taxon>Nocardiaceae</taxon>
        <taxon>Antrihabitans</taxon>
    </lineage>
</organism>
<dbReference type="EMBL" id="VLNY01000003">
    <property type="protein sequence ID" value="KAA0023447.1"/>
    <property type="molecule type" value="Genomic_DNA"/>
</dbReference>
<feature type="transmembrane region" description="Helical" evidence="1">
    <location>
        <begin position="47"/>
        <end position="66"/>
    </location>
</feature>
<dbReference type="AlphaFoldDB" id="A0A5A7SFI8"/>
<keyword evidence="1" id="KW-0812">Transmembrane</keyword>
<proteinExistence type="predicted"/>
<protein>
    <submittedName>
        <fullName evidence="2">Uncharacterized protein</fullName>
    </submittedName>
</protein>
<comment type="caution">
    <text evidence="2">The sequence shown here is derived from an EMBL/GenBank/DDBJ whole genome shotgun (WGS) entry which is preliminary data.</text>
</comment>
<keyword evidence="1" id="KW-1133">Transmembrane helix</keyword>